<comment type="similarity">
    <text evidence="1">Belongs to the peptidase C14A family.</text>
</comment>
<name>A0AAV6FHC4_9TELE</name>
<dbReference type="AlphaFoldDB" id="A0AAV6FHC4"/>
<dbReference type="InterPro" id="IPR015917">
    <property type="entry name" value="Pept_C14A"/>
</dbReference>
<dbReference type="PROSITE" id="PS50208">
    <property type="entry name" value="CASPASE_P20"/>
    <property type="match status" value="1"/>
</dbReference>
<evidence type="ECO:0000259" key="4">
    <source>
        <dbReference type="PROSITE" id="PS50168"/>
    </source>
</evidence>
<dbReference type="PANTHER" id="PTHR48169:SF3">
    <property type="entry name" value="CASP8 AND FADD LIKE APOPTOSIS REGULATOR"/>
    <property type="match status" value="1"/>
</dbReference>
<evidence type="ECO:0000259" key="5">
    <source>
        <dbReference type="PROSITE" id="PS50208"/>
    </source>
</evidence>
<dbReference type="Gene3D" id="3.40.50.1460">
    <property type="match status" value="2"/>
</dbReference>
<evidence type="ECO:0000256" key="2">
    <source>
        <dbReference type="ARBA" id="ARBA00022703"/>
    </source>
</evidence>
<organism evidence="6 7">
    <name type="scientific">Alosa alosa</name>
    <name type="common">allis shad</name>
    <dbReference type="NCBI Taxonomy" id="278164"/>
    <lineage>
        <taxon>Eukaryota</taxon>
        <taxon>Metazoa</taxon>
        <taxon>Chordata</taxon>
        <taxon>Craniata</taxon>
        <taxon>Vertebrata</taxon>
        <taxon>Euteleostomi</taxon>
        <taxon>Actinopterygii</taxon>
        <taxon>Neopterygii</taxon>
        <taxon>Teleostei</taxon>
        <taxon>Clupei</taxon>
        <taxon>Clupeiformes</taxon>
        <taxon>Clupeoidei</taxon>
        <taxon>Clupeidae</taxon>
        <taxon>Alosa</taxon>
    </lineage>
</organism>
<evidence type="ECO:0000313" key="6">
    <source>
        <dbReference type="EMBL" id="KAG5261895.1"/>
    </source>
</evidence>
<keyword evidence="7" id="KW-1185">Reference proteome</keyword>
<dbReference type="GO" id="GO:0004197">
    <property type="term" value="F:cysteine-type endopeptidase activity"/>
    <property type="evidence" value="ECO:0007669"/>
    <property type="project" value="InterPro"/>
</dbReference>
<dbReference type="GO" id="GO:0006915">
    <property type="term" value="P:apoptotic process"/>
    <property type="evidence" value="ECO:0007669"/>
    <property type="project" value="UniProtKB-KW"/>
</dbReference>
<keyword evidence="2" id="KW-0053">Apoptosis</keyword>
<proteinExistence type="inferred from homology"/>
<dbReference type="InterPro" id="IPR011600">
    <property type="entry name" value="Pept_C14_caspase"/>
</dbReference>
<protein>
    <recommendedName>
        <fullName evidence="8">CASP8 and FADD-like apoptosis regulator</fullName>
    </recommendedName>
</protein>
<dbReference type="SMART" id="SM00115">
    <property type="entry name" value="CASc"/>
    <property type="match status" value="1"/>
</dbReference>
<reference evidence="6" key="1">
    <citation type="submission" date="2020-10" db="EMBL/GenBank/DDBJ databases">
        <title>Chromosome-scale genome assembly of the Allis shad, Alosa alosa.</title>
        <authorList>
            <person name="Margot Z."/>
            <person name="Christophe K."/>
            <person name="Cabau C."/>
            <person name="Louis A."/>
            <person name="Berthelot C."/>
            <person name="Parey E."/>
            <person name="Roest Crollius H."/>
            <person name="Montfort J."/>
            <person name="Robinson-Rechavi M."/>
            <person name="Bucao C."/>
            <person name="Bouchez O."/>
            <person name="Gislard M."/>
            <person name="Lluch J."/>
            <person name="Milhes M."/>
            <person name="Lampietro C."/>
            <person name="Lopez Roques C."/>
            <person name="Donnadieu C."/>
            <person name="Braasch I."/>
            <person name="Desvignes T."/>
            <person name="Postlethwait J."/>
            <person name="Bobe J."/>
            <person name="Guiguen Y."/>
        </authorList>
    </citation>
    <scope>NUCLEOTIDE SEQUENCE</scope>
    <source>
        <strain evidence="6">M-15738</strain>
        <tissue evidence="6">Blood</tissue>
    </source>
</reference>
<comment type="caution">
    <text evidence="6">The sequence shown here is derived from an EMBL/GenBank/DDBJ whole genome shotgun (WGS) entry which is preliminary data.</text>
</comment>
<dbReference type="GO" id="GO:0042981">
    <property type="term" value="P:regulation of apoptotic process"/>
    <property type="evidence" value="ECO:0007669"/>
    <property type="project" value="InterPro"/>
</dbReference>
<gene>
    <name evidence="6" type="ORF">AALO_G00289800</name>
</gene>
<dbReference type="Pfam" id="PF00656">
    <property type="entry name" value="Peptidase_C14"/>
    <property type="match status" value="1"/>
</dbReference>
<evidence type="ECO:0000256" key="1">
    <source>
        <dbReference type="ARBA" id="ARBA00010134"/>
    </source>
</evidence>
<dbReference type="GO" id="GO:0005737">
    <property type="term" value="C:cytoplasm"/>
    <property type="evidence" value="ECO:0007669"/>
    <property type="project" value="UniProtKB-ARBA"/>
</dbReference>
<dbReference type="PROSITE" id="PS50168">
    <property type="entry name" value="DED"/>
    <property type="match status" value="2"/>
</dbReference>
<dbReference type="InterPro" id="IPR029030">
    <property type="entry name" value="Caspase-like_dom_sf"/>
</dbReference>
<dbReference type="InterPro" id="IPR011029">
    <property type="entry name" value="DEATH-like_dom_sf"/>
</dbReference>
<evidence type="ECO:0000313" key="7">
    <source>
        <dbReference type="Proteomes" id="UP000823561"/>
    </source>
</evidence>
<dbReference type="InterPro" id="IPR001309">
    <property type="entry name" value="Pept_C14_p20"/>
</dbReference>
<feature type="domain" description="DED" evidence="4">
    <location>
        <begin position="4"/>
        <end position="79"/>
    </location>
</feature>
<dbReference type="Proteomes" id="UP000823561">
    <property type="component" value="Chromosome 23"/>
</dbReference>
<dbReference type="Gene3D" id="1.10.533.10">
    <property type="entry name" value="Death Domain, Fas"/>
    <property type="match status" value="2"/>
</dbReference>
<sequence length="464" mass="52479">MEDGLAVTVNRMADSLSRDELRRLRFLCSDLLPDSHVEDLRGALISRAQIAGNNQSARMILKELMFHLKRFDILKKVLGTSRQEVEHMLNTRQVLSGYRVLMADLSEDLAPDDLHSLVFLFSSKLARGKLDTASMNWRNLTKSPQKIWTSLSKAFGIFIDSTLQRRYKVFRKKEVQGNVQSTIQRHREESVPPLVPPRSSVRPIVQTQQPSLGLKLPVAETRVHYQQATEEYIMETIPRGVCIIIDCVGCDGDMLKQTFEVLGFRVILHTLLCLEDTFSVLRELSQSQDLQGSSAFICCLLSRGLESSILTTESCGPGLRLDDIRQRFNSLNCSALRGKPKLFLAEIYEVQEDPLWSSQMDQCLETDAGGSAGCSPRWQTDAMKTIPVSADVLSCVCLADDQLLAKRGHQSVFWQTMRSTLLRCHGRRIPLLDALTEVNRVVLENPNEGYRINLSHTLRKTLYL</sequence>
<evidence type="ECO:0000256" key="3">
    <source>
        <dbReference type="ARBA" id="ARBA00022737"/>
    </source>
</evidence>
<evidence type="ECO:0008006" key="8">
    <source>
        <dbReference type="Google" id="ProtNLM"/>
    </source>
</evidence>
<feature type="domain" description="Caspase family p20" evidence="5">
    <location>
        <begin position="250"/>
        <end position="346"/>
    </location>
</feature>
<feature type="domain" description="DED" evidence="4">
    <location>
        <begin position="97"/>
        <end position="132"/>
    </location>
</feature>
<dbReference type="SUPFAM" id="SSF47986">
    <property type="entry name" value="DEATH domain"/>
    <property type="match status" value="1"/>
</dbReference>
<accession>A0AAV6FHC4</accession>
<keyword evidence="3" id="KW-0677">Repeat</keyword>
<dbReference type="InterPro" id="IPR001875">
    <property type="entry name" value="DED_dom"/>
</dbReference>
<dbReference type="EMBL" id="JADWDJ010000023">
    <property type="protein sequence ID" value="KAG5261895.1"/>
    <property type="molecule type" value="Genomic_DNA"/>
</dbReference>
<dbReference type="SUPFAM" id="SSF52129">
    <property type="entry name" value="Caspase-like"/>
    <property type="match status" value="1"/>
</dbReference>
<dbReference type="PANTHER" id="PTHR48169">
    <property type="entry name" value="DED DOMAIN-CONTAINING PROTEIN"/>
    <property type="match status" value="1"/>
</dbReference>
<dbReference type="GO" id="GO:0006508">
    <property type="term" value="P:proteolysis"/>
    <property type="evidence" value="ECO:0007669"/>
    <property type="project" value="InterPro"/>
</dbReference>